<feature type="chain" id="PRO_5042295073" description="Arylsulfatase" evidence="7">
    <location>
        <begin position="24"/>
        <end position="598"/>
    </location>
</feature>
<comment type="caution">
    <text evidence="9">The sequence shown here is derived from an EMBL/GenBank/DDBJ whole genome shotgun (WGS) entry which is preliminary data.</text>
</comment>
<sequence>MPGRLRNIALLLSAAALAIPAVARQPNILFILTDDQDWHMQSLQHMPLLQKYLVSEGTLYANHYCTVALCCPSRVNLWTGRAAHNTNVTDVWAPYGGYPKIVREGINDDYLPHWLQDAGYNTYYSGKLWNHHTVENYDKPFAGGFNGSDFLLDPHTYQYRNATMSRNGGDPINYAGRYSPDVTAEKAYSFLHEAMSHDEPWFVVHSPIAPHSNIDLVPEYRGDMPAYDDRHANLFKEYIIPRDENFNPDVQGGVSWVKELPQLNDTVIAYNDEYQRARLRSLQSVDEMVEVMVRILEEHGQLDNTYIFYTTDNGYHISQHRMHPGKECGFDTDVHIPLIVRGPTVPAGHISNAVTSHTDIASTIMALAGTPLEDSDGIELPLSAGADALSKQEHVTIEYWGLAIPEGLLGWYGDSNMSDPGYKAPAHAAPNNTYKAIRVISEAYNIYYSVWCTNEAEFYDLKTDPGEMKNLLSMEHASASFTLANRQFPQVRSRLDALMMVLKSCKGRSCVEPWRELHPQGDVSNLIDSLRPEFDIFYEQQPKVSFSACMLGYLPQYEGPMQVNSFAVDDETDPWKKGSRIPEFLLQPGNGAMWSLWT</sequence>
<feature type="domain" description="Sulfatase N-terminal" evidence="8">
    <location>
        <begin position="26"/>
        <end position="369"/>
    </location>
</feature>
<dbReference type="PIRSF" id="PIRSF000972">
    <property type="entry name" value="Arylsulf_plant"/>
    <property type="match status" value="1"/>
</dbReference>
<evidence type="ECO:0000256" key="4">
    <source>
        <dbReference type="ARBA" id="ARBA00023180"/>
    </source>
</evidence>
<keyword evidence="2 7" id="KW-0732">Signal</keyword>
<dbReference type="CDD" id="cd16147">
    <property type="entry name" value="G6S"/>
    <property type="match status" value="1"/>
</dbReference>
<evidence type="ECO:0000256" key="2">
    <source>
        <dbReference type="ARBA" id="ARBA00022729"/>
    </source>
</evidence>
<keyword evidence="4" id="KW-0325">Glycoprotein</keyword>
<dbReference type="InterPro" id="IPR012083">
    <property type="entry name" value="Arylsulfatase"/>
</dbReference>
<proteinExistence type="inferred from homology"/>
<dbReference type="GO" id="GO:0018958">
    <property type="term" value="P:phenol-containing compound metabolic process"/>
    <property type="evidence" value="ECO:0007669"/>
    <property type="project" value="InterPro"/>
</dbReference>
<organism evidence="9 10">
    <name type="scientific">Aspergillus nanangensis</name>
    <dbReference type="NCBI Taxonomy" id="2582783"/>
    <lineage>
        <taxon>Eukaryota</taxon>
        <taxon>Fungi</taxon>
        <taxon>Dikarya</taxon>
        <taxon>Ascomycota</taxon>
        <taxon>Pezizomycotina</taxon>
        <taxon>Eurotiomycetes</taxon>
        <taxon>Eurotiomycetidae</taxon>
        <taxon>Eurotiales</taxon>
        <taxon>Aspergillaceae</taxon>
        <taxon>Aspergillus</taxon>
        <taxon>Aspergillus subgen. Circumdati</taxon>
    </lineage>
</organism>
<dbReference type="Proteomes" id="UP001194746">
    <property type="component" value="Unassembled WGS sequence"/>
</dbReference>
<dbReference type="PANTHER" id="PTHR43108:SF8">
    <property type="entry name" value="SD21168P"/>
    <property type="match status" value="1"/>
</dbReference>
<dbReference type="Pfam" id="PF00884">
    <property type="entry name" value="Sulfatase"/>
    <property type="match status" value="1"/>
</dbReference>
<feature type="modified residue" description="3-oxoalanine (Cys)" evidence="6">
    <location>
        <position position="70"/>
    </location>
</feature>
<dbReference type="AlphaFoldDB" id="A0AAD4CEW0"/>
<keyword evidence="3 5" id="KW-0378">Hydrolase</keyword>
<dbReference type="PANTHER" id="PTHR43108">
    <property type="entry name" value="N-ACETYLGLUCOSAMINE-6-SULFATASE FAMILY MEMBER"/>
    <property type="match status" value="1"/>
</dbReference>
<dbReference type="FunFam" id="3.40.720.10:FF:000051">
    <property type="entry name" value="Arylsulfatase"/>
    <property type="match status" value="1"/>
</dbReference>
<dbReference type="EC" id="3.1.6.1" evidence="5"/>
<evidence type="ECO:0000256" key="3">
    <source>
        <dbReference type="ARBA" id="ARBA00022801"/>
    </source>
</evidence>
<evidence type="ECO:0000256" key="7">
    <source>
        <dbReference type="SAM" id="SignalP"/>
    </source>
</evidence>
<evidence type="ECO:0000256" key="6">
    <source>
        <dbReference type="PIRSR" id="PIRSR000972-50"/>
    </source>
</evidence>
<dbReference type="GO" id="GO:0004065">
    <property type="term" value="F:arylsulfatase activity"/>
    <property type="evidence" value="ECO:0007669"/>
    <property type="project" value="UniProtKB-UniRule"/>
</dbReference>
<accession>A0AAD4CEW0</accession>
<dbReference type="SUPFAM" id="SSF53649">
    <property type="entry name" value="Alkaline phosphatase-like"/>
    <property type="match status" value="1"/>
</dbReference>
<dbReference type="GO" id="GO:0005539">
    <property type="term" value="F:glycosaminoglycan binding"/>
    <property type="evidence" value="ECO:0007669"/>
    <property type="project" value="TreeGrafter"/>
</dbReference>
<evidence type="ECO:0000256" key="5">
    <source>
        <dbReference type="PIRNR" id="PIRNR000972"/>
    </source>
</evidence>
<gene>
    <name evidence="9" type="ORF">FE257_000768</name>
</gene>
<reference evidence="9" key="1">
    <citation type="journal article" date="2019" name="Beilstein J. Org. Chem.">
        <title>Nanangenines: drimane sesquiterpenoids as the dominant metabolite cohort of a novel Australian fungus, Aspergillus nanangensis.</title>
        <authorList>
            <person name="Lacey H.J."/>
            <person name="Gilchrist C.L.M."/>
            <person name="Crombie A."/>
            <person name="Kalaitzis J.A."/>
            <person name="Vuong D."/>
            <person name="Rutledge P.J."/>
            <person name="Turner P."/>
            <person name="Pitt J.I."/>
            <person name="Lacey E."/>
            <person name="Chooi Y.H."/>
            <person name="Piggott A.M."/>
        </authorList>
    </citation>
    <scope>NUCLEOTIDE SEQUENCE</scope>
    <source>
        <strain evidence="9">MST-FP2251</strain>
    </source>
</reference>
<keyword evidence="10" id="KW-1185">Reference proteome</keyword>
<comment type="PTM">
    <text evidence="6">The conversion to 3-oxoalanine (also known as C-formylglycine, FGly), of a serine or cysteine residue in prokaryotes and of a cysteine residue in eukaryotes, is critical for catalytic activity.</text>
</comment>
<protein>
    <recommendedName>
        <fullName evidence="5">Arylsulfatase</fullName>
        <shortName evidence="5">AS</shortName>
        <ecNumber evidence="5">3.1.6.1</ecNumber>
    </recommendedName>
    <alternativeName>
        <fullName evidence="5">Aryl-sulfate sulphohydrolase</fullName>
    </alternativeName>
</protein>
<dbReference type="InterPro" id="IPR000917">
    <property type="entry name" value="Sulfatase_N"/>
</dbReference>
<dbReference type="Gene3D" id="3.40.720.10">
    <property type="entry name" value="Alkaline Phosphatase, subunit A"/>
    <property type="match status" value="1"/>
</dbReference>
<name>A0AAD4CEW0_ASPNN</name>
<dbReference type="InterPro" id="IPR024607">
    <property type="entry name" value="Sulfatase_CS"/>
</dbReference>
<dbReference type="PROSITE" id="PS00523">
    <property type="entry name" value="SULFATASE_1"/>
    <property type="match status" value="1"/>
</dbReference>
<evidence type="ECO:0000256" key="1">
    <source>
        <dbReference type="ARBA" id="ARBA00008779"/>
    </source>
</evidence>
<reference evidence="9" key="2">
    <citation type="submission" date="2020-02" db="EMBL/GenBank/DDBJ databases">
        <authorList>
            <person name="Gilchrist C.L.M."/>
            <person name="Chooi Y.-H."/>
        </authorList>
    </citation>
    <scope>NUCLEOTIDE SEQUENCE</scope>
    <source>
        <strain evidence="9">MST-FP2251</strain>
    </source>
</reference>
<dbReference type="GO" id="GO:0008449">
    <property type="term" value="F:N-acetylglucosamine-6-sulfatase activity"/>
    <property type="evidence" value="ECO:0007669"/>
    <property type="project" value="TreeGrafter"/>
</dbReference>
<dbReference type="EMBL" id="VCAU01000105">
    <property type="protein sequence ID" value="KAF9885037.1"/>
    <property type="molecule type" value="Genomic_DNA"/>
</dbReference>
<evidence type="ECO:0000259" key="8">
    <source>
        <dbReference type="Pfam" id="PF00884"/>
    </source>
</evidence>
<comment type="similarity">
    <text evidence="1 5">Belongs to the sulfatase family.</text>
</comment>
<dbReference type="InterPro" id="IPR017850">
    <property type="entry name" value="Alkaline_phosphatase_core_sf"/>
</dbReference>
<comment type="catalytic activity">
    <reaction evidence="5">
        <text>an aryl sulfate + H2O = a phenol + sulfate + H(+)</text>
        <dbReference type="Rhea" id="RHEA:17261"/>
        <dbReference type="ChEBI" id="CHEBI:15377"/>
        <dbReference type="ChEBI" id="CHEBI:15378"/>
        <dbReference type="ChEBI" id="CHEBI:16189"/>
        <dbReference type="ChEBI" id="CHEBI:33853"/>
        <dbReference type="ChEBI" id="CHEBI:140317"/>
        <dbReference type="EC" id="3.1.6.1"/>
    </reaction>
</comment>
<evidence type="ECO:0000313" key="10">
    <source>
        <dbReference type="Proteomes" id="UP001194746"/>
    </source>
</evidence>
<feature type="signal peptide" evidence="7">
    <location>
        <begin position="1"/>
        <end position="23"/>
    </location>
</feature>
<evidence type="ECO:0000313" key="9">
    <source>
        <dbReference type="EMBL" id="KAF9885037.1"/>
    </source>
</evidence>